<dbReference type="PANTHER" id="PTHR42776">
    <property type="entry name" value="SERINE PEPTIDASE S9 FAMILY MEMBER"/>
    <property type="match status" value="1"/>
</dbReference>
<evidence type="ECO:0000313" key="4">
    <source>
        <dbReference type="Proteomes" id="UP001266357"/>
    </source>
</evidence>
<proteinExistence type="predicted"/>
<protein>
    <submittedName>
        <fullName evidence="3">S9 family peptidase</fullName>
        <ecNumber evidence="3">3.4.-.-</ecNumber>
    </submittedName>
</protein>
<evidence type="ECO:0000259" key="2">
    <source>
        <dbReference type="Pfam" id="PF00326"/>
    </source>
</evidence>
<dbReference type="EC" id="3.4.-.-" evidence="3"/>
<reference evidence="3 4" key="1">
    <citation type="submission" date="2023-09" db="EMBL/GenBank/DDBJ databases">
        <authorList>
            <person name="Rey-Velasco X."/>
        </authorList>
    </citation>
    <scope>NUCLEOTIDE SEQUENCE [LARGE SCALE GENOMIC DNA]</scope>
    <source>
        <strain evidence="3 4">W431</strain>
    </source>
</reference>
<dbReference type="InterPro" id="IPR001375">
    <property type="entry name" value="Peptidase_S9_cat"/>
</dbReference>
<gene>
    <name evidence="3" type="ORF">RM573_04145</name>
</gene>
<feature type="domain" description="Peptidase S9 prolyl oligopeptidase catalytic" evidence="2">
    <location>
        <begin position="404"/>
        <end position="612"/>
    </location>
</feature>
<organism evidence="3 4">
    <name type="scientific">Thalassotalea castellviae</name>
    <dbReference type="NCBI Taxonomy" id="3075612"/>
    <lineage>
        <taxon>Bacteria</taxon>
        <taxon>Pseudomonadati</taxon>
        <taxon>Pseudomonadota</taxon>
        <taxon>Gammaproteobacteria</taxon>
        <taxon>Alteromonadales</taxon>
        <taxon>Colwelliaceae</taxon>
        <taxon>Thalassotalea</taxon>
    </lineage>
</organism>
<dbReference type="InterPro" id="IPR029058">
    <property type="entry name" value="AB_hydrolase_fold"/>
</dbReference>
<dbReference type="PANTHER" id="PTHR42776:SF27">
    <property type="entry name" value="DIPEPTIDYL PEPTIDASE FAMILY MEMBER 6"/>
    <property type="match status" value="1"/>
</dbReference>
<dbReference type="Pfam" id="PF00326">
    <property type="entry name" value="Peptidase_S9"/>
    <property type="match status" value="1"/>
</dbReference>
<name>A0ABU3A0X1_9GAMM</name>
<dbReference type="SUPFAM" id="SSF53474">
    <property type="entry name" value="alpha/beta-Hydrolases"/>
    <property type="match status" value="1"/>
</dbReference>
<dbReference type="RefSeq" id="WP_311577733.1">
    <property type="nucleotide sequence ID" value="NZ_JAVRIF010000002.1"/>
</dbReference>
<dbReference type="EMBL" id="JAVRIF010000002">
    <property type="protein sequence ID" value="MDT0602773.1"/>
    <property type="molecule type" value="Genomic_DNA"/>
</dbReference>
<dbReference type="Proteomes" id="UP001266357">
    <property type="component" value="Unassembled WGS sequence"/>
</dbReference>
<keyword evidence="4" id="KW-1185">Reference proteome</keyword>
<evidence type="ECO:0000313" key="3">
    <source>
        <dbReference type="EMBL" id="MDT0602773.1"/>
    </source>
</evidence>
<evidence type="ECO:0000256" key="1">
    <source>
        <dbReference type="ARBA" id="ARBA00022801"/>
    </source>
</evidence>
<dbReference type="SUPFAM" id="SSF69304">
    <property type="entry name" value="Tricorn protease N-terminal domain"/>
    <property type="match status" value="1"/>
</dbReference>
<dbReference type="GO" id="GO:0016787">
    <property type="term" value="F:hydrolase activity"/>
    <property type="evidence" value="ECO:0007669"/>
    <property type="project" value="UniProtKB-KW"/>
</dbReference>
<sequence>MDNAEILGKLPFVKDIQLSPNGNKIALIQNIKGEYYIVVRDLMNTKTKPVVFSVGAAKVRQIEWGNNDRVIFLATFPHYSRGDYETFTIYRIGFLNVNNSKAIWPFNKGRYRNAIGAPRIINKLINDSEHILVSYFGDLLKVNLTNGEKEELDIARKSSDWVTDSDGEILAYSQYSKKEEKFHEMFKVPGDNDFTSLKILKDGKSELFEGNIQFVSNDKQSIFYTKKPDINIQNLIQANINNYVVTDIKNASNNGKFDVNNVLKDLYDSQLIGVQFTNQFTESDYFDIKLKQVYADLKATFPNSEVVISSYSKNKEKFIAKVSSQEVPLEYFYYDQSKGSLLKIADSYPHIKKLSLGKVRNIQYEATDGLVIPAYFTTPSISNLIKPPLIVLPHGGPETRDSLAFDWLRQFFASEGFAVFQPNYRGSSGYGKTYAESGYGEWGKKMQQDIDDGVDKLIKDGLVDKDKICVVGASYGGYVALYSATARYKKYKCSVSFAGISNLDDMFYHAKEQYSGFSYWEKSIGSRKNKADLLKYSPLHLINKNTRPILMFHGEKDTIVPAFQSEKMYKALKKAKIKGSKYVEFENEDHWISHEKSRISFLRESLTFIKKNI</sequence>
<keyword evidence="1 3" id="KW-0378">Hydrolase</keyword>
<dbReference type="Gene3D" id="3.40.50.1820">
    <property type="entry name" value="alpha/beta hydrolase"/>
    <property type="match status" value="1"/>
</dbReference>
<comment type="caution">
    <text evidence="3">The sequence shown here is derived from an EMBL/GenBank/DDBJ whole genome shotgun (WGS) entry which is preliminary data.</text>
</comment>
<accession>A0ABU3A0X1</accession>